<sequence>MSGLHTFTWLCTVIICMAHVSSMPTSCKLQKRLVEKCHDILEKMGDRFPLHCLEGTVPVPFPEAAFQFSTSQQAVALEKTIYSTLTYISSLFDEDGVPDEWKNLEEFQNIIYRQIEENKCIMKKTQDSQEDFLRREKALKEYFDKISAGLKEKNFQVCGWEFVRKEVLITLQFILNKDLKGVLFSSWG</sequence>
<dbReference type="GO" id="GO:0005125">
    <property type="term" value="F:cytokine activity"/>
    <property type="evidence" value="ECO:0007669"/>
    <property type="project" value="UniProtKB-KW"/>
</dbReference>
<comment type="subcellular location">
    <subcellularLocation>
        <location evidence="1">Secreted</location>
    </subcellularLocation>
</comment>
<keyword evidence="2 6" id="KW-0202">Cytokine</keyword>
<reference evidence="9" key="2">
    <citation type="submission" date="2025-08" db="UniProtKB">
        <authorList>
            <consortium name="RefSeq"/>
        </authorList>
    </citation>
    <scope>IDENTIFICATION</scope>
    <source>
        <tissue evidence="9">Blood</tissue>
    </source>
</reference>
<dbReference type="GO" id="GO:0005126">
    <property type="term" value="F:cytokine receptor binding"/>
    <property type="evidence" value="ECO:0007669"/>
    <property type="project" value="InterPro"/>
</dbReference>
<name>A0A9F7R0F2_ICTPU</name>
<keyword evidence="7" id="KW-0732">Signal</keyword>
<evidence type="ECO:0000256" key="7">
    <source>
        <dbReference type="SAM" id="SignalP"/>
    </source>
</evidence>
<dbReference type="CTD" id="100126803"/>
<dbReference type="Gene3D" id="1.20.1250.10">
    <property type="match status" value="1"/>
</dbReference>
<keyword evidence="3" id="KW-0964">Secreted</keyword>
<protein>
    <submittedName>
        <fullName evidence="9">Interferon alpha-7</fullName>
    </submittedName>
</protein>
<comment type="similarity">
    <text evidence="6">Belongs to the alpha/beta interferon family.</text>
</comment>
<evidence type="ECO:0000256" key="3">
    <source>
        <dbReference type="ARBA" id="ARBA00022525"/>
    </source>
</evidence>
<evidence type="ECO:0000256" key="2">
    <source>
        <dbReference type="ARBA" id="ARBA00022514"/>
    </source>
</evidence>
<evidence type="ECO:0000313" key="8">
    <source>
        <dbReference type="Proteomes" id="UP000221080"/>
    </source>
</evidence>
<accession>A0A9F7R0F2</accession>
<dbReference type="InterPro" id="IPR000471">
    <property type="entry name" value="Interferon_alpha/beta/delta"/>
</dbReference>
<dbReference type="PANTHER" id="PTHR11691:SF62">
    <property type="entry name" value="INTERFERON PHI 2-RELATED"/>
    <property type="match status" value="1"/>
</dbReference>
<keyword evidence="8" id="KW-1185">Reference proteome</keyword>
<feature type="chain" id="PRO_5039910948" evidence="7">
    <location>
        <begin position="23"/>
        <end position="188"/>
    </location>
</feature>
<dbReference type="GeneID" id="108256834"/>
<dbReference type="AlphaFoldDB" id="A0A9F7R0F2"/>
<keyword evidence="4 6" id="KW-0051">Antiviral defense</keyword>
<dbReference type="RefSeq" id="XP_053531330.1">
    <property type="nucleotide sequence ID" value="XM_053675355.1"/>
</dbReference>
<evidence type="ECO:0000256" key="1">
    <source>
        <dbReference type="ARBA" id="ARBA00004613"/>
    </source>
</evidence>
<dbReference type="Pfam" id="PF00143">
    <property type="entry name" value="Interferon"/>
    <property type="match status" value="1"/>
</dbReference>
<dbReference type="SUPFAM" id="SSF47266">
    <property type="entry name" value="4-helical cytokines"/>
    <property type="match status" value="1"/>
</dbReference>
<organism evidence="8 9">
    <name type="scientific">Ictalurus punctatus</name>
    <name type="common">Channel catfish</name>
    <name type="synonym">Silurus punctatus</name>
    <dbReference type="NCBI Taxonomy" id="7998"/>
    <lineage>
        <taxon>Eukaryota</taxon>
        <taxon>Metazoa</taxon>
        <taxon>Chordata</taxon>
        <taxon>Craniata</taxon>
        <taxon>Vertebrata</taxon>
        <taxon>Euteleostomi</taxon>
        <taxon>Actinopterygii</taxon>
        <taxon>Neopterygii</taxon>
        <taxon>Teleostei</taxon>
        <taxon>Ostariophysi</taxon>
        <taxon>Siluriformes</taxon>
        <taxon>Ictaluridae</taxon>
        <taxon>Ictalurus</taxon>
    </lineage>
</organism>
<dbReference type="GO" id="GO:0051607">
    <property type="term" value="P:defense response to virus"/>
    <property type="evidence" value="ECO:0007669"/>
    <property type="project" value="UniProtKB-KW"/>
</dbReference>
<evidence type="ECO:0000313" key="9">
    <source>
        <dbReference type="RefSeq" id="XP_053531330.1"/>
    </source>
</evidence>
<keyword evidence="5" id="KW-1015">Disulfide bond</keyword>
<dbReference type="SMART" id="SM00076">
    <property type="entry name" value="IFabd"/>
    <property type="match status" value="1"/>
</dbReference>
<dbReference type="PANTHER" id="PTHR11691">
    <property type="entry name" value="TYPE I INTERFERON"/>
    <property type="match status" value="1"/>
</dbReference>
<proteinExistence type="inferred from homology"/>
<dbReference type="OrthoDB" id="8922121at2759"/>
<evidence type="ECO:0000256" key="4">
    <source>
        <dbReference type="ARBA" id="ARBA00023118"/>
    </source>
</evidence>
<dbReference type="GO" id="GO:0005615">
    <property type="term" value="C:extracellular space"/>
    <property type="evidence" value="ECO:0007669"/>
    <property type="project" value="UniProtKB-KW"/>
</dbReference>
<feature type="signal peptide" evidence="7">
    <location>
        <begin position="1"/>
        <end position="22"/>
    </location>
</feature>
<evidence type="ECO:0000256" key="5">
    <source>
        <dbReference type="ARBA" id="ARBA00023157"/>
    </source>
</evidence>
<dbReference type="KEGG" id="ipu:108256834"/>
<gene>
    <name evidence="9" type="primary">ifnphi3</name>
</gene>
<dbReference type="InterPro" id="IPR009079">
    <property type="entry name" value="4_helix_cytokine-like_core"/>
</dbReference>
<dbReference type="Proteomes" id="UP000221080">
    <property type="component" value="Chromosome 24"/>
</dbReference>
<evidence type="ECO:0000256" key="6">
    <source>
        <dbReference type="RuleBase" id="RU000436"/>
    </source>
</evidence>
<reference evidence="8" key="1">
    <citation type="journal article" date="2016" name="Nat. Commun.">
        <title>The channel catfish genome sequence provides insights into the evolution of scale formation in teleosts.</title>
        <authorList>
            <person name="Liu Z."/>
            <person name="Liu S."/>
            <person name="Yao J."/>
            <person name="Bao L."/>
            <person name="Zhang J."/>
            <person name="Li Y."/>
            <person name="Jiang C."/>
            <person name="Sun L."/>
            <person name="Wang R."/>
            <person name="Zhang Y."/>
            <person name="Zhou T."/>
            <person name="Zeng Q."/>
            <person name="Fu Q."/>
            <person name="Gao S."/>
            <person name="Li N."/>
            <person name="Koren S."/>
            <person name="Jiang Y."/>
            <person name="Zimin A."/>
            <person name="Xu P."/>
            <person name="Phillippy A.M."/>
            <person name="Geng X."/>
            <person name="Song L."/>
            <person name="Sun F."/>
            <person name="Li C."/>
            <person name="Wang X."/>
            <person name="Chen A."/>
            <person name="Jin Y."/>
            <person name="Yuan Z."/>
            <person name="Yang Y."/>
            <person name="Tan S."/>
            <person name="Peatman E."/>
            <person name="Lu J."/>
            <person name="Qin Z."/>
            <person name="Dunham R."/>
            <person name="Li Z."/>
            <person name="Sonstegard T."/>
            <person name="Feng J."/>
            <person name="Danzmann R.G."/>
            <person name="Schroeder S."/>
            <person name="Scheffler B."/>
            <person name="Duke M.V."/>
            <person name="Ballard L."/>
            <person name="Kucuktas H."/>
            <person name="Kaltenboeck L."/>
            <person name="Liu H."/>
            <person name="Armbruster J."/>
            <person name="Xie Y."/>
            <person name="Kirby M.L."/>
            <person name="Tian Y."/>
            <person name="Flanagan M.E."/>
            <person name="Mu W."/>
            <person name="Waldbieser G.C."/>
        </authorList>
    </citation>
    <scope>NUCLEOTIDE SEQUENCE [LARGE SCALE GENOMIC DNA]</scope>
    <source>
        <strain evidence="8">SDA103</strain>
    </source>
</reference>